<evidence type="ECO:0000313" key="2">
    <source>
        <dbReference type="EMBL" id="QES87492.1"/>
    </source>
</evidence>
<gene>
    <name evidence="2" type="ORF">E0W69_002035</name>
</gene>
<keyword evidence="1" id="KW-0732">Signal</keyword>
<accession>A0A5P2G0X4</accession>
<dbReference type="EMBL" id="CP044016">
    <property type="protein sequence ID" value="QES87492.1"/>
    <property type="molecule type" value="Genomic_DNA"/>
</dbReference>
<proteinExistence type="predicted"/>
<dbReference type="Proteomes" id="UP000292424">
    <property type="component" value="Chromosome"/>
</dbReference>
<feature type="chain" id="PRO_5024278111" evidence="1">
    <location>
        <begin position="23"/>
        <end position="308"/>
    </location>
</feature>
<organism evidence="2 3">
    <name type="scientific">Rhizosphaericola mali</name>
    <dbReference type="NCBI Taxonomy" id="2545455"/>
    <lineage>
        <taxon>Bacteria</taxon>
        <taxon>Pseudomonadati</taxon>
        <taxon>Bacteroidota</taxon>
        <taxon>Chitinophagia</taxon>
        <taxon>Chitinophagales</taxon>
        <taxon>Chitinophagaceae</taxon>
        <taxon>Rhizosphaericola</taxon>
    </lineage>
</organism>
<sequence>MKIKKYLSLATLLLSIGIYSCSKEDNKITPETTTQTYTPRLSNDTSSAYISQVLDYTPAPGQFINTSIGTDTSAKGIIGKPVSNMISLGAFGGYVIFQFDHSIQDTTGADLAIYGNPYNGWSEPGIVLVSYDANNNGIADDSWYELAGSNYDSTTTIKNYSVTYYNPNKYANVPWKDNQGNKDSVLVNAFHLQNYYPLFANNQDSITFTGSLLPKTITTNGFVKNLGFSWGYSDSYSTGLDPNGYDNYSKNQYNSFDIGWARDSSGKSITLKYIDFVKVYTGQLANGGSLGEVSTEVKGAADLHILNK</sequence>
<dbReference type="PROSITE" id="PS51257">
    <property type="entry name" value="PROKAR_LIPOPROTEIN"/>
    <property type="match status" value="1"/>
</dbReference>
<dbReference type="KEGG" id="arac:E0W69_002035"/>
<protein>
    <submittedName>
        <fullName evidence="2">PKD domain-containing protein</fullName>
    </submittedName>
</protein>
<evidence type="ECO:0000256" key="1">
    <source>
        <dbReference type="SAM" id="SignalP"/>
    </source>
</evidence>
<name>A0A5P2G0X4_9BACT</name>
<dbReference type="OrthoDB" id="975810at2"/>
<dbReference type="RefSeq" id="WP_131328369.1">
    <property type="nucleotide sequence ID" value="NZ_CP044016.1"/>
</dbReference>
<evidence type="ECO:0000313" key="3">
    <source>
        <dbReference type="Proteomes" id="UP000292424"/>
    </source>
</evidence>
<feature type="signal peptide" evidence="1">
    <location>
        <begin position="1"/>
        <end position="22"/>
    </location>
</feature>
<dbReference type="AlphaFoldDB" id="A0A5P2G0X4"/>
<keyword evidence="3" id="KW-1185">Reference proteome</keyword>
<reference evidence="2 3" key="1">
    <citation type="submission" date="2019-09" db="EMBL/GenBank/DDBJ databases">
        <title>Complete genome sequence of Arachidicoccus sp. B3-10 isolated from apple orchard soil.</title>
        <authorList>
            <person name="Kim H.S."/>
            <person name="Han K.-I."/>
            <person name="Suh M.K."/>
            <person name="Lee K.C."/>
            <person name="Eom M.K."/>
            <person name="Kim J.-S."/>
            <person name="Kang S.W."/>
            <person name="Sin Y."/>
            <person name="Lee J.-S."/>
        </authorList>
    </citation>
    <scope>NUCLEOTIDE SEQUENCE [LARGE SCALE GENOMIC DNA]</scope>
    <source>
        <strain evidence="2 3">B3-10</strain>
    </source>
</reference>